<feature type="transmembrane region" description="Helical" evidence="1">
    <location>
        <begin position="136"/>
        <end position="157"/>
    </location>
</feature>
<feature type="transmembrane region" description="Helical" evidence="1">
    <location>
        <begin position="208"/>
        <end position="227"/>
    </location>
</feature>
<dbReference type="OrthoDB" id="4189543at2"/>
<sequence length="306" mass="33162">MSTLTTPAAGTESPRPGRAGRIPPLVRIAVRQYWIPLLVAALLLARPAATVIYHYGGWADAETLRAHVGAKAYHWGTYIDGAYNKTAKLMSDGSEIAFRPALYAALLSGVLTAREWESRRVVLALTQSISPRRWFTVRWATLAAALVVLVTPAVAAFRVSAAHAFDLNLLTFGAERQNAYFTIGPVTVAYVVLGVAAGALTGTLLRRTWATLIAAPALTWLAACLLVRSRAVILADPWIFSEVHGFHMGGVLGLMFWDALPQDAYLTNSLTPGDYWGYQIAYSILVLALAALLVHAALRALRRRVA</sequence>
<feature type="transmembrane region" description="Helical" evidence="1">
    <location>
        <begin position="239"/>
        <end position="260"/>
    </location>
</feature>
<feature type="transmembrane region" description="Helical" evidence="1">
    <location>
        <begin position="280"/>
        <end position="301"/>
    </location>
</feature>
<keyword evidence="1" id="KW-0812">Transmembrane</keyword>
<organism evidence="2 3">
    <name type="scientific">Streptomyces mangrovisoli</name>
    <dbReference type="NCBI Taxonomy" id="1428628"/>
    <lineage>
        <taxon>Bacteria</taxon>
        <taxon>Bacillati</taxon>
        <taxon>Actinomycetota</taxon>
        <taxon>Actinomycetes</taxon>
        <taxon>Kitasatosporales</taxon>
        <taxon>Streptomycetaceae</taxon>
        <taxon>Streptomyces</taxon>
    </lineage>
</organism>
<dbReference type="RefSeq" id="WP_046582825.1">
    <property type="nucleotide sequence ID" value="NZ_LAVA02000039.1"/>
</dbReference>
<reference evidence="2" key="1">
    <citation type="submission" date="2016-10" db="EMBL/GenBank/DDBJ databases">
        <title>Genome sequence of Streptomyces mangrovisoli MUSC 149.</title>
        <authorList>
            <person name="Lee L.-H."/>
            <person name="Ser H.-L."/>
        </authorList>
    </citation>
    <scope>NUCLEOTIDE SEQUENCE [LARGE SCALE GENOMIC DNA]</scope>
    <source>
        <strain evidence="2">MUSC 149</strain>
    </source>
</reference>
<comment type="caution">
    <text evidence="2">The sequence shown here is derived from an EMBL/GenBank/DDBJ whole genome shotgun (WGS) entry which is preliminary data.</text>
</comment>
<dbReference type="AlphaFoldDB" id="A0A1J4NWJ4"/>
<evidence type="ECO:0000256" key="1">
    <source>
        <dbReference type="SAM" id="Phobius"/>
    </source>
</evidence>
<name>A0A1J4NWJ4_9ACTN</name>
<evidence type="ECO:0000313" key="2">
    <source>
        <dbReference type="EMBL" id="OIJ66458.1"/>
    </source>
</evidence>
<accession>A0A1J4NWJ4</accession>
<dbReference type="EMBL" id="LAVA02000039">
    <property type="protein sequence ID" value="OIJ66458.1"/>
    <property type="molecule type" value="Genomic_DNA"/>
</dbReference>
<evidence type="ECO:0008006" key="4">
    <source>
        <dbReference type="Google" id="ProtNLM"/>
    </source>
</evidence>
<protein>
    <recommendedName>
        <fullName evidence="4">ABC transporter permease</fullName>
    </recommendedName>
</protein>
<feature type="transmembrane region" description="Helical" evidence="1">
    <location>
        <begin position="33"/>
        <end position="55"/>
    </location>
</feature>
<keyword evidence="1" id="KW-0472">Membrane</keyword>
<proteinExistence type="predicted"/>
<evidence type="ECO:0000313" key="3">
    <source>
        <dbReference type="Proteomes" id="UP000034196"/>
    </source>
</evidence>
<feature type="transmembrane region" description="Helical" evidence="1">
    <location>
        <begin position="178"/>
        <end position="202"/>
    </location>
</feature>
<keyword evidence="1" id="KW-1133">Transmembrane helix</keyword>
<keyword evidence="3" id="KW-1185">Reference proteome</keyword>
<dbReference type="STRING" id="1428628.WN71_018270"/>
<dbReference type="Proteomes" id="UP000034196">
    <property type="component" value="Unassembled WGS sequence"/>
</dbReference>
<gene>
    <name evidence="2" type="ORF">WN71_018270</name>
</gene>